<dbReference type="Proteomes" id="UP000789396">
    <property type="component" value="Unassembled WGS sequence"/>
</dbReference>
<sequence>MQVTLAAQINYNAPHQKLNLVIYPDFFEGDQDSIIWLDEIEKAFAANLKLEEEELEEETLEQLIKEEIGKEEKVNNPSE</sequence>
<feature type="non-terminal residue" evidence="1">
    <location>
        <position position="79"/>
    </location>
</feature>
<evidence type="ECO:0000313" key="2">
    <source>
        <dbReference type="Proteomes" id="UP000789396"/>
    </source>
</evidence>
<comment type="caution">
    <text evidence="1">The sequence shown here is derived from an EMBL/GenBank/DDBJ whole genome shotgun (WGS) entry which is preliminary data.</text>
</comment>
<name>A0A9N9NFE2_9GLOM</name>
<protein>
    <submittedName>
        <fullName evidence="1">12158_t:CDS:1</fullName>
    </submittedName>
</protein>
<keyword evidence="2" id="KW-1185">Reference proteome</keyword>
<dbReference type="AlphaFoldDB" id="A0A9N9NFE2"/>
<reference evidence="1" key="1">
    <citation type="submission" date="2021-06" db="EMBL/GenBank/DDBJ databases">
        <authorList>
            <person name="Kallberg Y."/>
            <person name="Tangrot J."/>
            <person name="Rosling A."/>
        </authorList>
    </citation>
    <scope>NUCLEOTIDE SEQUENCE</scope>
    <source>
        <strain evidence="1">IN212</strain>
    </source>
</reference>
<accession>A0A9N9NFE2</accession>
<evidence type="ECO:0000313" key="1">
    <source>
        <dbReference type="EMBL" id="CAG8727736.1"/>
    </source>
</evidence>
<organism evidence="1 2">
    <name type="scientific">Racocetra fulgida</name>
    <dbReference type="NCBI Taxonomy" id="60492"/>
    <lineage>
        <taxon>Eukaryota</taxon>
        <taxon>Fungi</taxon>
        <taxon>Fungi incertae sedis</taxon>
        <taxon>Mucoromycota</taxon>
        <taxon>Glomeromycotina</taxon>
        <taxon>Glomeromycetes</taxon>
        <taxon>Diversisporales</taxon>
        <taxon>Gigasporaceae</taxon>
        <taxon>Racocetra</taxon>
    </lineage>
</organism>
<proteinExistence type="predicted"/>
<dbReference type="EMBL" id="CAJVPZ010027151">
    <property type="protein sequence ID" value="CAG8727736.1"/>
    <property type="molecule type" value="Genomic_DNA"/>
</dbReference>
<gene>
    <name evidence="1" type="ORF">RFULGI_LOCUS11900</name>
</gene>